<organism evidence="4 5">
    <name type="scientific">Papaver somniferum</name>
    <name type="common">Opium poppy</name>
    <dbReference type="NCBI Taxonomy" id="3469"/>
    <lineage>
        <taxon>Eukaryota</taxon>
        <taxon>Viridiplantae</taxon>
        <taxon>Streptophyta</taxon>
        <taxon>Embryophyta</taxon>
        <taxon>Tracheophyta</taxon>
        <taxon>Spermatophyta</taxon>
        <taxon>Magnoliopsida</taxon>
        <taxon>Ranunculales</taxon>
        <taxon>Papaveraceae</taxon>
        <taxon>Papaveroideae</taxon>
        <taxon>Papaver</taxon>
    </lineage>
</organism>
<evidence type="ECO:0000256" key="2">
    <source>
        <dbReference type="SAM" id="MobiDB-lite"/>
    </source>
</evidence>
<evidence type="ECO:0000256" key="1">
    <source>
        <dbReference type="SAM" id="Coils"/>
    </source>
</evidence>
<sequence>MDPASEQNRFESENAAAEDYSATATSFTPSPYISHQNQFINPTQFQFPSHFPHNIHGNLGPGYGFQSMMSAAVSSTQPQIFPPPQTQTPVYPSQAPDFGNQSKKKRKSNPSTTQSANPPRRIWTTEEDTALVKAYLYISVDAIIGREQSGGTMWNRILKVWRENMGTYDEDRNPNALSCRWGIIQAAVNKFHGHYESLNKNPKSGTSIELMKSQALKMYKTLEGTTFRFEHCWEVMRKNPKWCSQQLTKPGSSKKDKPVNVINLDTLKEPITSTEGSEDNKSEGVPRPDEGRKLSKENAKKAHEQKGVIGFLTSYQSTIEKQNVFSQKELELKIEKERKEFELMKEDLALKKKAYELKEEARKKKEMIEERIEEERILNKDLDKMQPVLRKAYKIIQARILKKWKEDGTLGNDSESSDDSI</sequence>
<dbReference type="OMA" id="PKWKQYV"/>
<evidence type="ECO:0000313" key="4">
    <source>
        <dbReference type="EMBL" id="RZC58957.1"/>
    </source>
</evidence>
<dbReference type="Gramene" id="RZC58957">
    <property type="protein sequence ID" value="RZC58957"/>
    <property type="gene ID" value="C5167_006258"/>
</dbReference>
<feature type="compositionally biased region" description="Basic and acidic residues" evidence="2">
    <location>
        <begin position="278"/>
        <end position="301"/>
    </location>
</feature>
<feature type="region of interest" description="Disordered" evidence="2">
    <location>
        <begin position="266"/>
        <end position="301"/>
    </location>
</feature>
<feature type="region of interest" description="Disordered" evidence="2">
    <location>
        <begin position="1"/>
        <end position="23"/>
    </location>
</feature>
<feature type="coiled-coil region" evidence="1">
    <location>
        <begin position="327"/>
        <end position="385"/>
    </location>
</feature>
<reference evidence="4 5" key="1">
    <citation type="journal article" date="2018" name="Science">
        <title>The opium poppy genome and morphinan production.</title>
        <authorList>
            <person name="Guo L."/>
            <person name="Winzer T."/>
            <person name="Yang X."/>
            <person name="Li Y."/>
            <person name="Ning Z."/>
            <person name="He Z."/>
            <person name="Teodor R."/>
            <person name="Lu Y."/>
            <person name="Bowser T.A."/>
            <person name="Graham I.A."/>
            <person name="Ye K."/>
        </authorList>
    </citation>
    <scope>NUCLEOTIDE SEQUENCE [LARGE SCALE GENOMIC DNA]</scope>
    <source>
        <strain evidence="5">cv. HN1</strain>
        <tissue evidence="4">Leaves</tissue>
    </source>
</reference>
<keyword evidence="5" id="KW-1185">Reference proteome</keyword>
<keyword evidence="1" id="KW-0175">Coiled coil</keyword>
<dbReference type="STRING" id="3469.A0A4Y7JDS6"/>
<feature type="region of interest" description="Disordered" evidence="2">
    <location>
        <begin position="74"/>
        <end position="122"/>
    </location>
</feature>
<feature type="domain" description="No apical meristem-associated C-terminal" evidence="3">
    <location>
        <begin position="226"/>
        <end position="400"/>
    </location>
</feature>
<dbReference type="PANTHER" id="PTHR45023">
    <property type="match status" value="1"/>
</dbReference>
<dbReference type="PANTHER" id="PTHR45023:SF4">
    <property type="entry name" value="GLYCINE-RICH PROTEIN-RELATED"/>
    <property type="match status" value="1"/>
</dbReference>
<proteinExistence type="predicted"/>
<name>A0A4Y7JDS6_PAPSO</name>
<dbReference type="InterPro" id="IPR029466">
    <property type="entry name" value="NAM-associated_C"/>
</dbReference>
<accession>A0A4Y7JDS6</accession>
<dbReference type="AlphaFoldDB" id="A0A4Y7JDS6"/>
<dbReference type="Proteomes" id="UP000316621">
    <property type="component" value="Chromosome 4"/>
</dbReference>
<dbReference type="OrthoDB" id="672681at2759"/>
<evidence type="ECO:0000259" key="3">
    <source>
        <dbReference type="Pfam" id="PF14303"/>
    </source>
</evidence>
<gene>
    <name evidence="4" type="ORF">C5167_006258</name>
</gene>
<dbReference type="EMBL" id="CM010718">
    <property type="protein sequence ID" value="RZC58957.1"/>
    <property type="molecule type" value="Genomic_DNA"/>
</dbReference>
<dbReference type="Pfam" id="PF14303">
    <property type="entry name" value="NAM-associated"/>
    <property type="match status" value="1"/>
</dbReference>
<evidence type="ECO:0000313" key="5">
    <source>
        <dbReference type="Proteomes" id="UP000316621"/>
    </source>
</evidence>
<protein>
    <recommendedName>
        <fullName evidence="3">No apical meristem-associated C-terminal domain-containing protein</fullName>
    </recommendedName>
</protein>